<reference evidence="8 9" key="1">
    <citation type="submission" date="2021-03" db="EMBL/GenBank/DDBJ databases">
        <title>Assistant Professor.</title>
        <authorList>
            <person name="Huq M.A."/>
        </authorList>
    </citation>
    <scope>NUCLEOTIDE SEQUENCE [LARGE SCALE GENOMIC DNA]</scope>
    <source>
        <strain evidence="8 9">MAH-29</strain>
    </source>
</reference>
<name>A0ABS3Z3S4_9BACT</name>
<evidence type="ECO:0000256" key="4">
    <source>
        <dbReference type="ARBA" id="ARBA00023136"/>
    </source>
</evidence>
<organism evidence="8 9">
    <name type="scientific">Niastella soli</name>
    <dbReference type="NCBI Taxonomy" id="2821487"/>
    <lineage>
        <taxon>Bacteria</taxon>
        <taxon>Pseudomonadati</taxon>
        <taxon>Bacteroidota</taxon>
        <taxon>Chitinophagia</taxon>
        <taxon>Chitinophagales</taxon>
        <taxon>Chitinophagaceae</taxon>
        <taxon>Niastella</taxon>
    </lineage>
</organism>
<protein>
    <submittedName>
        <fullName evidence="8">RagB/SusD family nutrient uptake outer membrane protein</fullName>
    </submittedName>
</protein>
<sequence length="455" mass="51298">MKYTVALFVLWQIIACNKEELLKENPTTAIIVPTTPGDMQALLDNEEVFASTTSLNFICADEFYFTDAAFPGMKQSITNAYKYADFSFDQEEEVPDWNNAYTQAFYANNVLKGVDRLRGSIDDKLLAPLAGDALFKRAFAFFNAAQVFTLPYDSLTAGDYPGIPLRLTIDRDEALPRGTVKAVYDRVLEDLTNAIDLLPAGIDPVHRNRSNRPAAYALRARVYLSMGAYKEALDDASGSLALFDTLIDFNTGLYMPNLPFATTNIETLYQSRMAGDGDVLYDAMVKRQALVDSGLLAEYSPGDLRRTVFFTRLSPASFKASYYGKLHPFTGMGISELYLIAAECNARLGDVNTGLDLLNKLLKSRWKTGQYIPYTAATPEEALQIILLERRKELVFRGIRWTDIRRLNKKGPLLTLKHKVQENSYELFPNSGKYALPIPEQVIRFNKLMYQNERR</sequence>
<keyword evidence="3" id="KW-0732">Signal</keyword>
<evidence type="ECO:0000256" key="1">
    <source>
        <dbReference type="ARBA" id="ARBA00004442"/>
    </source>
</evidence>
<dbReference type="Pfam" id="PF07980">
    <property type="entry name" value="SusD_RagB"/>
    <property type="match status" value="1"/>
</dbReference>
<dbReference type="InterPro" id="IPR011990">
    <property type="entry name" value="TPR-like_helical_dom_sf"/>
</dbReference>
<proteinExistence type="inferred from homology"/>
<feature type="domain" description="RagB/SusD" evidence="6">
    <location>
        <begin position="323"/>
        <end position="453"/>
    </location>
</feature>
<evidence type="ECO:0000256" key="2">
    <source>
        <dbReference type="ARBA" id="ARBA00006275"/>
    </source>
</evidence>
<keyword evidence="5" id="KW-0998">Cell outer membrane</keyword>
<gene>
    <name evidence="8" type="ORF">J7I42_30650</name>
</gene>
<evidence type="ECO:0000313" key="9">
    <source>
        <dbReference type="Proteomes" id="UP000677244"/>
    </source>
</evidence>
<evidence type="ECO:0000256" key="3">
    <source>
        <dbReference type="ARBA" id="ARBA00022729"/>
    </source>
</evidence>
<evidence type="ECO:0000259" key="7">
    <source>
        <dbReference type="Pfam" id="PF14322"/>
    </source>
</evidence>
<dbReference type="EMBL" id="JAGHKO010000014">
    <property type="protein sequence ID" value="MBO9204688.1"/>
    <property type="molecule type" value="Genomic_DNA"/>
</dbReference>
<dbReference type="InterPro" id="IPR012944">
    <property type="entry name" value="SusD_RagB_dom"/>
</dbReference>
<dbReference type="Gene3D" id="1.25.40.390">
    <property type="match status" value="1"/>
</dbReference>
<dbReference type="SUPFAM" id="SSF48452">
    <property type="entry name" value="TPR-like"/>
    <property type="match status" value="1"/>
</dbReference>
<comment type="caution">
    <text evidence="8">The sequence shown here is derived from an EMBL/GenBank/DDBJ whole genome shotgun (WGS) entry which is preliminary data.</text>
</comment>
<dbReference type="InterPro" id="IPR033985">
    <property type="entry name" value="SusD-like_N"/>
</dbReference>
<accession>A0ABS3Z3S4</accession>
<comment type="similarity">
    <text evidence="2">Belongs to the SusD family.</text>
</comment>
<feature type="domain" description="SusD-like N-terminal" evidence="7">
    <location>
        <begin position="37"/>
        <end position="224"/>
    </location>
</feature>
<evidence type="ECO:0000259" key="6">
    <source>
        <dbReference type="Pfam" id="PF07980"/>
    </source>
</evidence>
<keyword evidence="4" id="KW-0472">Membrane</keyword>
<dbReference type="Pfam" id="PF14322">
    <property type="entry name" value="SusD-like_3"/>
    <property type="match status" value="1"/>
</dbReference>
<dbReference type="RefSeq" id="WP_209143496.1">
    <property type="nucleotide sequence ID" value="NZ_JAGHKO010000014.1"/>
</dbReference>
<dbReference type="Proteomes" id="UP000677244">
    <property type="component" value="Unassembled WGS sequence"/>
</dbReference>
<evidence type="ECO:0000256" key="5">
    <source>
        <dbReference type="ARBA" id="ARBA00023237"/>
    </source>
</evidence>
<keyword evidence="9" id="KW-1185">Reference proteome</keyword>
<evidence type="ECO:0000313" key="8">
    <source>
        <dbReference type="EMBL" id="MBO9204688.1"/>
    </source>
</evidence>
<comment type="subcellular location">
    <subcellularLocation>
        <location evidence="1">Cell outer membrane</location>
    </subcellularLocation>
</comment>